<proteinExistence type="predicted"/>
<sequence>MSRKKVILLDQAQLGTILKFGGFKALDAIVARGDRFLYVHQSFTGDEDVKKISRDQRELFESWLEKKRYHGNKVLDAVRINRASRQEQKRYDPLRKAGTQGNNKELWDMGARKFMLDHAHEYDFEVISADQDFLDNRVGKHHPLKKVPFERLSMKSALSWLMTHPDVELSKAQFTELRADLLSGNYGKSHNLEQHVYDVPESYEAARRIREETRQAIQLEDRKKRKTNRKRAAGKARKLFGAGAPAIITAAAAAALHELITREADESGAGYLESAQALGIDFTREQLADLAAEAGIDLAITLTPVGPIKKAWDVLGNIDDIIAVTQLYGAAYPENETIQQMAGIATAIEGSEAFGLYVDGRDALTGAVGGAIDWVFGTSGDEAELDERLGSVRTAVEEDAGTLVQAAGDGASTEQLAGEIISRAEAHRAAIATAQPGGEVVSGLAGSQIAAETGKQVFDDGAAVPREKPSGLGSDAVTAGPDGPVIEGDRAVPLAKPGAERRGLDAPVRKSSYDRYQRLGRSPEEEAEAVAEYWEMLRESYLEMDGHKEAAEEFALWKFKQKWALSAFAPEAEGTVLKYPVETAYPDFEEDGHGYVRQEAEAILRDNGIRAARWYLTPNERTGRDKAQANEDEDGYGPRMTLSYEDETGQQHHVSDHFQANAGAARERRWQARYGAGRLQTSGKRDESGSSAAPESPRLENAPVPAPKPAFQTAQRPGQKPVPGPVSKPVREPLMPGVAKPRAKPDPAQL</sequence>
<dbReference type="EMBL" id="CP120863">
    <property type="protein sequence ID" value="WFE91584.1"/>
    <property type="molecule type" value="Genomic_DNA"/>
</dbReference>
<reference evidence="2 3" key="1">
    <citation type="submission" date="2023-03" db="EMBL/GenBank/DDBJ databases">
        <title>Roseibium porphyridii sp. nov. and Roseibium rhodosorbium sp. nov. isolated from marine algae, Porphyridium cruentum and Rhodosorus marinus, respectively.</title>
        <authorList>
            <person name="Lee M.W."/>
            <person name="Choi B.J."/>
            <person name="Lee J.K."/>
            <person name="Choi D.G."/>
            <person name="Baek J.H."/>
            <person name="Bayburt H."/>
            <person name="Kim J.M."/>
            <person name="Han D.M."/>
            <person name="Kim K.H."/>
            <person name="Jeon C.O."/>
        </authorList>
    </citation>
    <scope>NUCLEOTIDE SEQUENCE [LARGE SCALE GENOMIC DNA]</scope>
    <source>
        <strain evidence="2 3">KMA01</strain>
    </source>
</reference>
<gene>
    <name evidence="2" type="ORF">K1718_09560</name>
</gene>
<accession>A0ABY8FAJ3</accession>
<dbReference type="Proteomes" id="UP001209803">
    <property type="component" value="Chromosome"/>
</dbReference>
<name>A0ABY8FAJ3_9HYPH</name>
<evidence type="ECO:0000256" key="1">
    <source>
        <dbReference type="SAM" id="MobiDB-lite"/>
    </source>
</evidence>
<evidence type="ECO:0008006" key="4">
    <source>
        <dbReference type="Google" id="ProtNLM"/>
    </source>
</evidence>
<evidence type="ECO:0000313" key="2">
    <source>
        <dbReference type="EMBL" id="WFE91584.1"/>
    </source>
</evidence>
<feature type="region of interest" description="Disordered" evidence="1">
    <location>
        <begin position="466"/>
        <end position="487"/>
    </location>
</feature>
<protein>
    <recommendedName>
        <fullName evidence="4">Large polyvalent protein-associated domain-containing protein</fullName>
    </recommendedName>
</protein>
<evidence type="ECO:0000313" key="3">
    <source>
        <dbReference type="Proteomes" id="UP001209803"/>
    </source>
</evidence>
<feature type="region of interest" description="Disordered" evidence="1">
    <location>
        <begin position="620"/>
        <end position="652"/>
    </location>
</feature>
<organism evidence="2 3">
    <name type="scientific">Roseibium porphyridii</name>
    <dbReference type="NCBI Taxonomy" id="2866279"/>
    <lineage>
        <taxon>Bacteria</taxon>
        <taxon>Pseudomonadati</taxon>
        <taxon>Pseudomonadota</taxon>
        <taxon>Alphaproteobacteria</taxon>
        <taxon>Hyphomicrobiales</taxon>
        <taxon>Stappiaceae</taxon>
        <taxon>Roseibium</taxon>
    </lineage>
</organism>
<feature type="region of interest" description="Disordered" evidence="1">
    <location>
        <begin position="676"/>
        <end position="750"/>
    </location>
</feature>
<keyword evidence="3" id="KW-1185">Reference proteome</keyword>
<dbReference type="RefSeq" id="WP_265684100.1">
    <property type="nucleotide sequence ID" value="NZ_CP120863.1"/>
</dbReference>